<dbReference type="EMBL" id="WTXG01000016">
    <property type="protein sequence ID" value="KAI0301050.1"/>
    <property type="molecule type" value="Genomic_DNA"/>
</dbReference>
<dbReference type="Gene3D" id="1.25.10.10">
    <property type="entry name" value="Leucine-rich Repeat Variant"/>
    <property type="match status" value="1"/>
</dbReference>
<dbReference type="AlphaFoldDB" id="A0AAD4M4I3"/>
<name>A0AAD4M4I3_9AGAM</name>
<dbReference type="GO" id="GO:0005634">
    <property type="term" value="C:nucleus"/>
    <property type="evidence" value="ECO:0007669"/>
    <property type="project" value="TreeGrafter"/>
</dbReference>
<protein>
    <submittedName>
        <fullName evidence="3">Apoptosis inhibitory protein 5-domain-containing protein</fullName>
    </submittedName>
</protein>
<evidence type="ECO:0000256" key="1">
    <source>
        <dbReference type="ARBA" id="ARBA00009515"/>
    </source>
</evidence>
<gene>
    <name evidence="3" type="ORF">B0F90DRAFT_1721298</name>
</gene>
<organism evidence="3 4">
    <name type="scientific">Multifurca ochricompacta</name>
    <dbReference type="NCBI Taxonomy" id="376703"/>
    <lineage>
        <taxon>Eukaryota</taxon>
        <taxon>Fungi</taxon>
        <taxon>Dikarya</taxon>
        <taxon>Basidiomycota</taxon>
        <taxon>Agaricomycotina</taxon>
        <taxon>Agaricomycetes</taxon>
        <taxon>Russulales</taxon>
        <taxon>Russulaceae</taxon>
        <taxon>Multifurca</taxon>
    </lineage>
</organism>
<dbReference type="SUPFAM" id="SSF48371">
    <property type="entry name" value="ARM repeat"/>
    <property type="match status" value="1"/>
</dbReference>
<comment type="similarity">
    <text evidence="1">Belongs to the API5 family.</text>
</comment>
<dbReference type="InterPro" id="IPR016024">
    <property type="entry name" value="ARM-type_fold"/>
</dbReference>
<dbReference type="PANTHER" id="PTHR12758">
    <property type="entry name" value="APOPTOSIS INHIBITOR 5-RELATED"/>
    <property type="match status" value="1"/>
</dbReference>
<keyword evidence="2" id="KW-0053">Apoptosis</keyword>
<reference evidence="3" key="1">
    <citation type="journal article" date="2022" name="New Phytol.">
        <title>Evolutionary transition to the ectomycorrhizal habit in the genomes of a hyperdiverse lineage of mushroom-forming fungi.</title>
        <authorList>
            <person name="Looney B."/>
            <person name="Miyauchi S."/>
            <person name="Morin E."/>
            <person name="Drula E."/>
            <person name="Courty P.E."/>
            <person name="Kohler A."/>
            <person name="Kuo A."/>
            <person name="LaButti K."/>
            <person name="Pangilinan J."/>
            <person name="Lipzen A."/>
            <person name="Riley R."/>
            <person name="Andreopoulos W."/>
            <person name="He G."/>
            <person name="Johnson J."/>
            <person name="Nolan M."/>
            <person name="Tritt A."/>
            <person name="Barry K.W."/>
            <person name="Grigoriev I.V."/>
            <person name="Nagy L.G."/>
            <person name="Hibbett D."/>
            <person name="Henrissat B."/>
            <person name="Matheny P.B."/>
            <person name="Labbe J."/>
            <person name="Martin F.M."/>
        </authorList>
    </citation>
    <scope>NUCLEOTIDE SEQUENCE</scope>
    <source>
        <strain evidence="3">BPL690</strain>
    </source>
</reference>
<dbReference type="GO" id="GO:0006915">
    <property type="term" value="P:apoptotic process"/>
    <property type="evidence" value="ECO:0007669"/>
    <property type="project" value="UniProtKB-KW"/>
</dbReference>
<dbReference type="PANTHER" id="PTHR12758:SF19">
    <property type="entry name" value="APOPTOSIS INHIBITOR 5"/>
    <property type="match status" value="1"/>
</dbReference>
<accession>A0AAD4M4I3</accession>
<evidence type="ECO:0000256" key="2">
    <source>
        <dbReference type="ARBA" id="ARBA00022703"/>
    </source>
</evidence>
<proteinExistence type="inferred from homology"/>
<evidence type="ECO:0000313" key="4">
    <source>
        <dbReference type="Proteomes" id="UP001203297"/>
    </source>
</evidence>
<dbReference type="Proteomes" id="UP001203297">
    <property type="component" value="Unassembled WGS sequence"/>
</dbReference>
<dbReference type="Pfam" id="PF05918">
    <property type="entry name" value="API5"/>
    <property type="match status" value="1"/>
</dbReference>
<sequence length="400" mass="45087">MPGSLAEQEREAIELFGRAEQRLPPTNSVRKRALSHAIKLAHSPHTSLKILAAMNIAKLFKPFPDLEEDSINAIYDLCEDLDPNIRIEGYKAIVRVSKEQPRWAERNVDVLVQLLQSDEPEEVVVVKTALIQHLELDVKVTLSVLCDQIVPPDDNIEDDDQAIRERLRTLVVAFLAEDARHPLLVQLQNQEAGSAEQEQALIDTLLKAVSKFGVAIAARITKDILVFLPSFDNGRPTPRGNELLRMLLAKATSSLKKDLAPGRNPANLEQSYGYLELADFLCCERVVSNPVQLLRFYCTSSLMGKMTLGRLSEESRLFFIVHLAQTLAACSHHKSPQSGELASMRRQVVDALTIILPHRRMPKHGGRAKFFCKRVSRGRNSKRTGTCLLLYTRFWLRYLI</sequence>
<dbReference type="GO" id="GO:0003723">
    <property type="term" value="F:RNA binding"/>
    <property type="evidence" value="ECO:0007669"/>
    <property type="project" value="TreeGrafter"/>
</dbReference>
<dbReference type="InterPro" id="IPR008383">
    <property type="entry name" value="API5"/>
</dbReference>
<keyword evidence="4" id="KW-1185">Reference proteome</keyword>
<comment type="caution">
    <text evidence="3">The sequence shown here is derived from an EMBL/GenBank/DDBJ whole genome shotgun (WGS) entry which is preliminary data.</text>
</comment>
<dbReference type="InterPro" id="IPR011989">
    <property type="entry name" value="ARM-like"/>
</dbReference>
<evidence type="ECO:0000313" key="3">
    <source>
        <dbReference type="EMBL" id="KAI0301050.1"/>
    </source>
</evidence>